<dbReference type="RefSeq" id="WP_062196116.1">
    <property type="nucleotide sequence ID" value="NZ_DF967966.1"/>
</dbReference>
<dbReference type="EMBL" id="DF967966">
    <property type="protein sequence ID" value="GAP08485.1"/>
    <property type="molecule type" value="Genomic_DNA"/>
</dbReference>
<dbReference type="STRING" id="229919.GCA_001050195_03325"/>
<evidence type="ECO:0000313" key="3">
    <source>
        <dbReference type="EMBL" id="GAP08485.1"/>
    </source>
</evidence>
<evidence type="ECO:0000313" key="6">
    <source>
        <dbReference type="Proteomes" id="UP000264141"/>
    </source>
</evidence>
<feature type="region of interest" description="Disordered" evidence="2">
    <location>
        <begin position="203"/>
        <end position="224"/>
    </location>
</feature>
<sequence>MLKQEPVITKYQDIPCCPDLKTSSTCDVLDFRRHLIFPTSVRTEQGQIVQVEVILHTRFSRCPGPLALGDLVYSTTLLPGEKVRLATTDRRSRFSFDSESKLSYRSEQISEDQYRLRSLRAFMADENVTDRGSDNYSEQGKWDFHGDASGSIGFLSASASTNARGSHSASSTRDYLREHRAHAQMADNLSVEATRKAHSLSIGEVSSRTHAEGESEDHFEASSREFSNPNRCHAVTFLFYRLNKTETIKFELVSIERRVLDPVTPMPVPANPFRPVGGVAAVPQEVPATSPKRLEIQEAAITSEVRLRSLASVSSNPQQVANLRAAAFGQVLVGTAASPVGFQQPISDDLRAKALAEVDAQLVRQGLIEKPGGEVSRRLQTEINYERETSIPTAGVIVKSCMDDCGICEPEVVEREKLELERLALENKLLARKIELLEKSQEYRCCPADESEPTG</sequence>
<evidence type="ECO:0000313" key="4">
    <source>
        <dbReference type="EMBL" id="HCE17761.1"/>
    </source>
</evidence>
<evidence type="ECO:0000256" key="1">
    <source>
        <dbReference type="SAM" id="Coils"/>
    </source>
</evidence>
<gene>
    <name evidence="3" type="ORF">ATHL_03390</name>
    <name evidence="4" type="ORF">DEQ80_07875</name>
</gene>
<dbReference type="AlphaFoldDB" id="A0A3D1JGQ4"/>
<accession>A0A3D1JGQ4</accession>
<reference evidence="3" key="1">
    <citation type="journal article" date="2015" name="Genome Announc.">
        <title>Draft Genome Sequences of Anaerolinea thermolimosa IMO-1, Bellilinea caldifistulae GOMI-1, Leptolinea tardivitalis YMTK-2, Levilinea saccharolytica KIBI-1, Longilinea arvoryzae KOME-1, Previously Described as Members of the Class Anaerolineae (Chloroflexi).</title>
        <authorList>
            <person name="Matsuura N."/>
            <person name="Tourlousse M.D."/>
            <person name="Ohashi A."/>
            <person name="Hugenholtz P."/>
            <person name="Sekiguchi Y."/>
        </authorList>
    </citation>
    <scope>NUCLEOTIDE SEQUENCE</scope>
    <source>
        <strain evidence="3">IMO-1</strain>
    </source>
</reference>
<keyword evidence="5" id="KW-1185">Reference proteome</keyword>
<dbReference type="EMBL" id="DPBP01000031">
    <property type="protein sequence ID" value="HCE17761.1"/>
    <property type="molecule type" value="Genomic_DNA"/>
</dbReference>
<proteinExistence type="predicted"/>
<protein>
    <submittedName>
        <fullName evidence="4">Uncharacterized protein</fullName>
    </submittedName>
</protein>
<evidence type="ECO:0000256" key="2">
    <source>
        <dbReference type="SAM" id="MobiDB-lite"/>
    </source>
</evidence>
<feature type="compositionally biased region" description="Basic and acidic residues" evidence="2">
    <location>
        <begin position="207"/>
        <end position="223"/>
    </location>
</feature>
<dbReference type="OrthoDB" id="33953at2"/>
<name>A0A3D1JGQ4_9CHLR</name>
<reference evidence="4 6" key="3">
    <citation type="journal article" date="2018" name="Nat. Biotechnol.">
        <title>A standardized bacterial taxonomy based on genome phylogeny substantially revises the tree of life.</title>
        <authorList>
            <person name="Parks D.H."/>
            <person name="Chuvochina M."/>
            <person name="Waite D.W."/>
            <person name="Rinke C."/>
            <person name="Skarshewski A."/>
            <person name="Chaumeil P.A."/>
            <person name="Hugenholtz P."/>
        </authorList>
    </citation>
    <scope>NUCLEOTIDE SEQUENCE [LARGE SCALE GENOMIC DNA]</scope>
    <source>
        <strain evidence="4">UBA8781</strain>
    </source>
</reference>
<dbReference type="Proteomes" id="UP000253922">
    <property type="component" value="Unassembled WGS sequence"/>
</dbReference>
<feature type="coiled-coil region" evidence="1">
    <location>
        <begin position="413"/>
        <end position="440"/>
    </location>
</feature>
<keyword evidence="1" id="KW-0175">Coiled coil</keyword>
<reference evidence="5" key="2">
    <citation type="submission" date="2015-07" db="EMBL/GenBank/DDBJ databases">
        <title>Draft Genome Sequences of Anaerolinea thermolimosa IMO-1, Bellilinea caldifistulae GOMI-1, Leptolinea tardivitalis YMTK-2, Levilinea saccharolytica KIBI-1,Longilinea arvoryzae KOME-1, Previously Described as Members of the Anaerolineaceae (Chloroflexi).</title>
        <authorList>
            <person name="Sekiguchi Y."/>
            <person name="Ohashi A."/>
            <person name="Matsuura N."/>
            <person name="Tourlousse M.D."/>
        </authorList>
    </citation>
    <scope>NUCLEOTIDE SEQUENCE [LARGE SCALE GENOMIC DNA]</scope>
    <source>
        <strain evidence="5">IMO-1</strain>
    </source>
</reference>
<organism evidence="4 6">
    <name type="scientific">Anaerolinea thermolimosa</name>
    <dbReference type="NCBI Taxonomy" id="229919"/>
    <lineage>
        <taxon>Bacteria</taxon>
        <taxon>Bacillati</taxon>
        <taxon>Chloroflexota</taxon>
        <taxon>Anaerolineae</taxon>
        <taxon>Anaerolineales</taxon>
        <taxon>Anaerolineaceae</taxon>
        <taxon>Anaerolinea</taxon>
    </lineage>
</organism>
<evidence type="ECO:0000313" key="5">
    <source>
        <dbReference type="Proteomes" id="UP000253922"/>
    </source>
</evidence>
<dbReference type="Proteomes" id="UP000264141">
    <property type="component" value="Unassembled WGS sequence"/>
</dbReference>